<dbReference type="GO" id="GO:1990904">
    <property type="term" value="C:ribonucleoprotein complex"/>
    <property type="evidence" value="ECO:0007669"/>
    <property type="project" value="UniProtKB-KW"/>
</dbReference>
<dbReference type="Proteomes" id="UP000267029">
    <property type="component" value="Unassembled WGS sequence"/>
</dbReference>
<dbReference type="GO" id="GO:0006412">
    <property type="term" value="P:translation"/>
    <property type="evidence" value="ECO:0007669"/>
    <property type="project" value="InterPro"/>
</dbReference>
<comment type="similarity">
    <text evidence="1 4">Belongs to the eukaryotic ribosomal protein eS12 family.</text>
</comment>
<dbReference type="Pfam" id="PF01248">
    <property type="entry name" value="Ribosomal_L7Ae"/>
    <property type="match status" value="1"/>
</dbReference>
<dbReference type="GO" id="GO:0003735">
    <property type="term" value="F:structural constituent of ribosome"/>
    <property type="evidence" value="ECO:0007669"/>
    <property type="project" value="InterPro"/>
</dbReference>
<dbReference type="AlphaFoldDB" id="A0A0R3UEM6"/>
<dbReference type="Gene3D" id="3.30.1330.30">
    <property type="match status" value="1"/>
</dbReference>
<evidence type="ECO:0000256" key="4">
    <source>
        <dbReference type="RuleBase" id="RU000670"/>
    </source>
</evidence>
<keyword evidence="3 4" id="KW-0687">Ribonucleoprotein</keyword>
<dbReference type="InterPro" id="IPR004038">
    <property type="entry name" value="Ribosomal_eL8/eL30/eS12/Gad45"/>
</dbReference>
<dbReference type="InterPro" id="IPR047860">
    <property type="entry name" value="Ribosomal_eS12_CS"/>
</dbReference>
<dbReference type="STRING" id="53468.A0A0R3UEM6"/>
<protein>
    <recommendedName>
        <fullName evidence="4">40S ribosomal protein S12</fullName>
    </recommendedName>
</protein>
<reference evidence="8" key="2">
    <citation type="submission" date="2019-11" db="UniProtKB">
        <authorList>
            <consortium name="WormBaseParasite"/>
        </authorList>
    </citation>
    <scope>IDENTIFICATION</scope>
</reference>
<dbReference type="GO" id="GO:0005840">
    <property type="term" value="C:ribosome"/>
    <property type="evidence" value="ECO:0007669"/>
    <property type="project" value="UniProtKB-KW"/>
</dbReference>
<evidence type="ECO:0000313" key="7">
    <source>
        <dbReference type="Proteomes" id="UP000267029"/>
    </source>
</evidence>
<organism evidence="8">
    <name type="scientific">Mesocestoides corti</name>
    <name type="common">Flatworm</name>
    <dbReference type="NCBI Taxonomy" id="53468"/>
    <lineage>
        <taxon>Eukaryota</taxon>
        <taxon>Metazoa</taxon>
        <taxon>Spiralia</taxon>
        <taxon>Lophotrochozoa</taxon>
        <taxon>Platyhelminthes</taxon>
        <taxon>Cestoda</taxon>
        <taxon>Eucestoda</taxon>
        <taxon>Cyclophyllidea</taxon>
        <taxon>Mesocestoididae</taxon>
        <taxon>Mesocestoides</taxon>
    </lineage>
</organism>
<keyword evidence="2 4" id="KW-0689">Ribosomal protein</keyword>
<dbReference type="PANTHER" id="PTHR11843">
    <property type="entry name" value="40S RIBOSOMAL PROTEIN S12"/>
    <property type="match status" value="1"/>
</dbReference>
<evidence type="ECO:0000256" key="1">
    <source>
        <dbReference type="ARBA" id="ARBA00005824"/>
    </source>
</evidence>
<evidence type="ECO:0000313" key="8">
    <source>
        <dbReference type="WBParaSite" id="MCU_000488-RA"/>
    </source>
</evidence>
<evidence type="ECO:0000256" key="2">
    <source>
        <dbReference type="ARBA" id="ARBA00022980"/>
    </source>
</evidence>
<dbReference type="WBParaSite" id="MCU_000488-RA">
    <property type="protein sequence ID" value="MCU_000488-RA"/>
    <property type="gene ID" value="MCU_000488"/>
</dbReference>
<dbReference type="SUPFAM" id="SSF55315">
    <property type="entry name" value="L30e-like"/>
    <property type="match status" value="1"/>
</dbReference>
<dbReference type="EMBL" id="UXSR01005196">
    <property type="protein sequence ID" value="VDD79474.1"/>
    <property type="molecule type" value="Genomic_DNA"/>
</dbReference>
<dbReference type="PROSITE" id="PS01189">
    <property type="entry name" value="RIBOSOMAL_S12E"/>
    <property type="match status" value="1"/>
</dbReference>
<dbReference type="OrthoDB" id="10249311at2759"/>
<evidence type="ECO:0000256" key="3">
    <source>
        <dbReference type="ARBA" id="ARBA00023274"/>
    </source>
</evidence>
<gene>
    <name evidence="6" type="ORF">MCOS_LOCUS5477</name>
</gene>
<evidence type="ECO:0000313" key="6">
    <source>
        <dbReference type="EMBL" id="VDD79474.1"/>
    </source>
</evidence>
<sequence>MESVELDFDTAIREVLKNAIAADGIVRGLHECTKAIEQHKAIVCFLAESCDEVAYTDLVEALCRNHEIPLIKVADGKNLGEMGGLCKLDRKGCPRKVVSASCIVVKDIGEESRGWKYLVEKHKIPVAAR</sequence>
<accession>A0A0R3UEM6</accession>
<name>A0A0R3UEM6_MESCO</name>
<dbReference type="InterPro" id="IPR000530">
    <property type="entry name" value="Ribosomal_eS12"/>
</dbReference>
<feature type="domain" description="Ribosomal protein eL8/eL30/eS12/Gadd45" evidence="5">
    <location>
        <begin position="11"/>
        <end position="104"/>
    </location>
</feature>
<keyword evidence="7" id="KW-1185">Reference proteome</keyword>
<evidence type="ECO:0000259" key="5">
    <source>
        <dbReference type="Pfam" id="PF01248"/>
    </source>
</evidence>
<reference evidence="6 7" key="1">
    <citation type="submission" date="2018-10" db="EMBL/GenBank/DDBJ databases">
        <authorList>
            <consortium name="Pathogen Informatics"/>
        </authorList>
    </citation>
    <scope>NUCLEOTIDE SEQUENCE [LARGE SCALE GENOMIC DNA]</scope>
</reference>
<proteinExistence type="inferred from homology"/>
<dbReference type="InterPro" id="IPR029064">
    <property type="entry name" value="Ribosomal_eL30-like_sf"/>
</dbReference>
<dbReference type="PRINTS" id="PR00972">
    <property type="entry name" value="RIBSOMALS12E"/>
</dbReference>